<reference evidence="1 2" key="1">
    <citation type="submission" date="2015-04" db="EMBL/GenBank/DDBJ databases">
        <authorList>
            <person name="Syromyatnikov M.Y."/>
            <person name="Popov V.N."/>
        </authorList>
    </citation>
    <scope>NUCLEOTIDE SEQUENCE [LARGE SCALE GENOMIC DNA]</scope>
</reference>
<name>A0A1J1IJD3_9DIPT</name>
<sequence length="73" mass="8459">MEYFVTPIFQAYRTMNQQIFAIRKIQTTLDLIVLTFMKCSLLCSFNSLGHFGDNISSNIASIFTLLVDYLIKR</sequence>
<protein>
    <submittedName>
        <fullName evidence="1">CLUMA_CG013612, isoform A</fullName>
    </submittedName>
</protein>
<dbReference type="Proteomes" id="UP000183832">
    <property type="component" value="Unassembled WGS sequence"/>
</dbReference>
<dbReference type="AlphaFoldDB" id="A0A1J1IJD3"/>
<evidence type="ECO:0000313" key="2">
    <source>
        <dbReference type="Proteomes" id="UP000183832"/>
    </source>
</evidence>
<proteinExistence type="predicted"/>
<accession>A0A1J1IJD3</accession>
<evidence type="ECO:0000313" key="1">
    <source>
        <dbReference type="EMBL" id="CRL00339.1"/>
    </source>
</evidence>
<gene>
    <name evidence="1" type="ORF">CLUMA_CG013612</name>
</gene>
<organism evidence="1 2">
    <name type="scientific">Clunio marinus</name>
    <dbReference type="NCBI Taxonomy" id="568069"/>
    <lineage>
        <taxon>Eukaryota</taxon>
        <taxon>Metazoa</taxon>
        <taxon>Ecdysozoa</taxon>
        <taxon>Arthropoda</taxon>
        <taxon>Hexapoda</taxon>
        <taxon>Insecta</taxon>
        <taxon>Pterygota</taxon>
        <taxon>Neoptera</taxon>
        <taxon>Endopterygota</taxon>
        <taxon>Diptera</taxon>
        <taxon>Nematocera</taxon>
        <taxon>Chironomoidea</taxon>
        <taxon>Chironomidae</taxon>
        <taxon>Clunio</taxon>
    </lineage>
</organism>
<keyword evidence="2" id="KW-1185">Reference proteome</keyword>
<dbReference type="EMBL" id="CVRI01000054">
    <property type="protein sequence ID" value="CRL00339.1"/>
    <property type="molecule type" value="Genomic_DNA"/>
</dbReference>